<evidence type="ECO:0000313" key="4">
    <source>
        <dbReference type="Proteomes" id="UP001209570"/>
    </source>
</evidence>
<dbReference type="InterPro" id="IPR011990">
    <property type="entry name" value="TPR-like_helical_dom_sf"/>
</dbReference>
<reference evidence="3" key="1">
    <citation type="submission" date="2021-12" db="EMBL/GenBank/DDBJ databases">
        <title>Prjna785345.</title>
        <authorList>
            <person name="Rujirawat T."/>
            <person name="Krajaejun T."/>
        </authorList>
    </citation>
    <scope>NUCLEOTIDE SEQUENCE</scope>
    <source>
        <strain evidence="3">Pi057C3</strain>
    </source>
</reference>
<organism evidence="3 4">
    <name type="scientific">Pythium insidiosum</name>
    <name type="common">Pythiosis disease agent</name>
    <dbReference type="NCBI Taxonomy" id="114742"/>
    <lineage>
        <taxon>Eukaryota</taxon>
        <taxon>Sar</taxon>
        <taxon>Stramenopiles</taxon>
        <taxon>Oomycota</taxon>
        <taxon>Peronosporomycetes</taxon>
        <taxon>Pythiales</taxon>
        <taxon>Pythiaceae</taxon>
        <taxon>Pythium</taxon>
    </lineage>
</organism>
<dbReference type="SUPFAM" id="SSF82199">
    <property type="entry name" value="SET domain"/>
    <property type="match status" value="1"/>
</dbReference>
<dbReference type="PROSITE" id="PS50280">
    <property type="entry name" value="SET"/>
    <property type="match status" value="1"/>
</dbReference>
<dbReference type="InterPro" id="IPR046341">
    <property type="entry name" value="SET_dom_sf"/>
</dbReference>
<name>A0AAD5M6E8_PYTIN</name>
<feature type="compositionally biased region" description="Acidic residues" evidence="1">
    <location>
        <begin position="511"/>
        <end position="528"/>
    </location>
</feature>
<dbReference type="Pfam" id="PF00856">
    <property type="entry name" value="SET"/>
    <property type="match status" value="1"/>
</dbReference>
<protein>
    <recommendedName>
        <fullName evidence="2">SET domain-containing protein</fullName>
    </recommendedName>
</protein>
<sequence length="528" mass="59375">MAAKAPAFEACGVRIEEDPVKGKVVFAERAFAAGEVIFSEQAFVYATWSTAICDGCEEEKNQEDDEDAEPAECHCTRAGAPKEMYSKALTADPTLRNETVEALSEMEGIAEVDRARCILKCLGMFERDPASLQPVLDLTCANMESCLEEAKQIREELPAIIPEGFTDEQLAKLIGALNTNSHELENLGGSGLFLSACRMEHNCKPNCSFTTYDSELWMTAIRPIAAGEALSIDYGNFFYRPTEERMSTLQESYGFICSCDGCVVEPDECRAFKCKGCTDGVVLPFPVKPAEPLTDPEQLKVEWKCKACGHKPSENECAEFEEVEAALLENGMPETLEEMDEFLQTSPMHERHYLLFWALDSIGCEAAALNAYVDDEDHRDELAKVWQRLIKFMNVTVPYPHHEKTIYYDNLAQVEVILGNRNAAMEAYEKAYEVACIVSGTDCTPTKKLKELAENPPADAEELRKVYGESKRPELAFHLEEGEWEDEEEIEEEEAEEEAKRPELAFHLEEGEWEDEEEIEEEEAEEEA</sequence>
<dbReference type="Proteomes" id="UP001209570">
    <property type="component" value="Unassembled WGS sequence"/>
</dbReference>
<keyword evidence="4" id="KW-1185">Reference proteome</keyword>
<dbReference type="EMBL" id="JAKCXM010000035">
    <property type="protein sequence ID" value="KAJ0406211.1"/>
    <property type="molecule type" value="Genomic_DNA"/>
</dbReference>
<evidence type="ECO:0000259" key="2">
    <source>
        <dbReference type="PROSITE" id="PS50280"/>
    </source>
</evidence>
<evidence type="ECO:0000256" key="1">
    <source>
        <dbReference type="SAM" id="MobiDB-lite"/>
    </source>
</evidence>
<dbReference type="AlphaFoldDB" id="A0AAD5M6E8"/>
<proteinExistence type="predicted"/>
<dbReference type="PANTHER" id="PTHR46455:SF5">
    <property type="entry name" value="SET AND MYND DOMAIN CONTAINING, ARTHROPOD-SPECIFIC, MEMBER 4, ISOFORM A"/>
    <property type="match status" value="1"/>
</dbReference>
<feature type="compositionally biased region" description="Acidic residues" evidence="1">
    <location>
        <begin position="482"/>
        <end position="497"/>
    </location>
</feature>
<accession>A0AAD5M6E8</accession>
<comment type="caution">
    <text evidence="3">The sequence shown here is derived from an EMBL/GenBank/DDBJ whole genome shotgun (WGS) entry which is preliminary data.</text>
</comment>
<dbReference type="InterPro" id="IPR001214">
    <property type="entry name" value="SET_dom"/>
</dbReference>
<feature type="domain" description="SET" evidence="2">
    <location>
        <begin position="11"/>
        <end position="235"/>
    </location>
</feature>
<feature type="region of interest" description="Disordered" evidence="1">
    <location>
        <begin position="476"/>
        <end position="528"/>
    </location>
</feature>
<dbReference type="PANTHER" id="PTHR46455">
    <property type="entry name" value="SET AND MYND DOMAIN CONTAINING, ARTHROPOD-SPECIFIC, MEMBER 4, ISOFORM A"/>
    <property type="match status" value="1"/>
</dbReference>
<dbReference type="InterPro" id="IPR053010">
    <property type="entry name" value="SET_SmydA-8"/>
</dbReference>
<feature type="compositionally biased region" description="Basic and acidic residues" evidence="1">
    <location>
        <begin position="498"/>
        <end position="510"/>
    </location>
</feature>
<dbReference type="Gene3D" id="1.25.40.10">
    <property type="entry name" value="Tetratricopeptide repeat domain"/>
    <property type="match status" value="1"/>
</dbReference>
<gene>
    <name evidence="3" type="ORF">P43SY_000395</name>
</gene>
<evidence type="ECO:0000313" key="3">
    <source>
        <dbReference type="EMBL" id="KAJ0406211.1"/>
    </source>
</evidence>
<dbReference type="Gene3D" id="2.170.270.10">
    <property type="entry name" value="SET domain"/>
    <property type="match status" value="1"/>
</dbReference>
<dbReference type="CDD" id="cd20071">
    <property type="entry name" value="SET_SMYD"/>
    <property type="match status" value="1"/>
</dbReference>